<reference evidence="2" key="1">
    <citation type="submission" date="2018-02" db="EMBL/GenBank/DDBJ databases">
        <title>Rhizophora mucronata_Transcriptome.</title>
        <authorList>
            <person name="Meera S.P."/>
            <person name="Sreeshan A."/>
            <person name="Augustine A."/>
        </authorList>
    </citation>
    <scope>NUCLEOTIDE SEQUENCE</scope>
    <source>
        <tissue evidence="2">Leaf</tissue>
    </source>
</reference>
<accession>A0A2P2IKN7</accession>
<keyword evidence="1" id="KW-1133">Transmembrane helix</keyword>
<keyword evidence="1" id="KW-0812">Transmembrane</keyword>
<proteinExistence type="predicted"/>
<evidence type="ECO:0000256" key="1">
    <source>
        <dbReference type="SAM" id="Phobius"/>
    </source>
</evidence>
<dbReference type="AlphaFoldDB" id="A0A2P2IKN7"/>
<sequence length="73" mass="7907">MSSGACLCSPIIRVVSCIIVYDCGLHMLVFALIKHAREIILALITLLKGANQHMALFIALIILISITGQKTLD</sequence>
<dbReference type="EMBL" id="GGEC01001317">
    <property type="protein sequence ID" value="MBW81800.1"/>
    <property type="molecule type" value="Transcribed_RNA"/>
</dbReference>
<protein>
    <submittedName>
        <fullName evidence="2">Uncharacterized protein</fullName>
    </submittedName>
</protein>
<evidence type="ECO:0000313" key="2">
    <source>
        <dbReference type="EMBL" id="MBW81800.1"/>
    </source>
</evidence>
<feature type="transmembrane region" description="Helical" evidence="1">
    <location>
        <begin position="12"/>
        <end position="33"/>
    </location>
</feature>
<keyword evidence="1" id="KW-0472">Membrane</keyword>
<name>A0A2P2IKN7_RHIMU</name>
<organism evidence="2">
    <name type="scientific">Rhizophora mucronata</name>
    <name type="common">Asiatic mangrove</name>
    <dbReference type="NCBI Taxonomy" id="61149"/>
    <lineage>
        <taxon>Eukaryota</taxon>
        <taxon>Viridiplantae</taxon>
        <taxon>Streptophyta</taxon>
        <taxon>Embryophyta</taxon>
        <taxon>Tracheophyta</taxon>
        <taxon>Spermatophyta</taxon>
        <taxon>Magnoliopsida</taxon>
        <taxon>eudicotyledons</taxon>
        <taxon>Gunneridae</taxon>
        <taxon>Pentapetalae</taxon>
        <taxon>rosids</taxon>
        <taxon>fabids</taxon>
        <taxon>Malpighiales</taxon>
        <taxon>Rhizophoraceae</taxon>
        <taxon>Rhizophora</taxon>
    </lineage>
</organism>